<dbReference type="EMBL" id="CGIH01000032">
    <property type="protein sequence ID" value="CFX84346.1"/>
    <property type="molecule type" value="Genomic_DNA"/>
</dbReference>
<evidence type="ECO:0000313" key="13">
    <source>
        <dbReference type="EMBL" id="CFX84346.1"/>
    </source>
</evidence>
<accession>A0A0E4C937</accession>
<evidence type="ECO:0000256" key="2">
    <source>
        <dbReference type="ARBA" id="ARBA00004496"/>
    </source>
</evidence>
<keyword evidence="8" id="KW-0677">Repeat</keyword>
<evidence type="ECO:0000256" key="9">
    <source>
        <dbReference type="ARBA" id="ARBA00022962"/>
    </source>
</evidence>
<dbReference type="NCBIfam" id="NF001484">
    <property type="entry name" value="PRK00331.1"/>
    <property type="match status" value="1"/>
</dbReference>
<dbReference type="NCBIfam" id="TIGR01135">
    <property type="entry name" value="glmS"/>
    <property type="match status" value="1"/>
</dbReference>
<dbReference type="GO" id="GO:0097367">
    <property type="term" value="F:carbohydrate derivative binding"/>
    <property type="evidence" value="ECO:0007669"/>
    <property type="project" value="InterPro"/>
</dbReference>
<dbReference type="PANTHER" id="PTHR10937">
    <property type="entry name" value="GLUCOSAMINE--FRUCTOSE-6-PHOSPHATE AMINOTRANSFERASE, ISOMERIZING"/>
    <property type="match status" value="1"/>
</dbReference>
<dbReference type="GO" id="GO:0005829">
    <property type="term" value="C:cytosol"/>
    <property type="evidence" value="ECO:0007669"/>
    <property type="project" value="TreeGrafter"/>
</dbReference>
<dbReference type="GO" id="GO:0006487">
    <property type="term" value="P:protein N-linked glycosylation"/>
    <property type="evidence" value="ECO:0007669"/>
    <property type="project" value="TreeGrafter"/>
</dbReference>
<dbReference type="InterPro" id="IPR035466">
    <property type="entry name" value="GlmS/AgaS_SIS"/>
</dbReference>
<dbReference type="CDD" id="cd00714">
    <property type="entry name" value="GFAT"/>
    <property type="match status" value="1"/>
</dbReference>
<evidence type="ECO:0000256" key="4">
    <source>
        <dbReference type="ARBA" id="ARBA00016090"/>
    </source>
</evidence>
<name>A0A0E4C937_9FIRM</name>
<dbReference type="Proteomes" id="UP000045545">
    <property type="component" value="Unassembled WGS sequence"/>
</dbReference>
<dbReference type="InterPro" id="IPR046348">
    <property type="entry name" value="SIS_dom_sf"/>
</dbReference>
<keyword evidence="5 10" id="KW-0963">Cytoplasm</keyword>
<dbReference type="SUPFAM" id="SSF56235">
    <property type="entry name" value="N-terminal nucleophile aminohydrolases (Ntn hydrolases)"/>
    <property type="match status" value="1"/>
</dbReference>
<feature type="domain" description="Glutamine amidotransferase type-2" evidence="11">
    <location>
        <begin position="2"/>
        <end position="216"/>
    </location>
</feature>
<dbReference type="GO" id="GO:0004360">
    <property type="term" value="F:glutamine-fructose-6-phosphate transaminase (isomerizing) activity"/>
    <property type="evidence" value="ECO:0007669"/>
    <property type="project" value="UniProtKB-UniRule"/>
</dbReference>
<dbReference type="InterPro" id="IPR001347">
    <property type="entry name" value="SIS_dom"/>
</dbReference>
<dbReference type="CDD" id="cd05009">
    <property type="entry name" value="SIS_GlmS_GlmD_2"/>
    <property type="match status" value="1"/>
</dbReference>
<protein>
    <recommendedName>
        <fullName evidence="4 10">Glutamine--fructose-6-phosphate aminotransferase [isomerizing]</fullName>
        <ecNumber evidence="3 10">2.6.1.16</ecNumber>
    </recommendedName>
    <alternativeName>
        <fullName evidence="10">D-fructose-6-phosphate amidotransferase</fullName>
    </alternativeName>
    <alternativeName>
        <fullName evidence="10">GFAT</fullName>
    </alternativeName>
    <alternativeName>
        <fullName evidence="10">Glucosamine-6-phosphate synthase</fullName>
    </alternativeName>
    <alternativeName>
        <fullName evidence="10">Hexosephosphate aminotransferase</fullName>
    </alternativeName>
    <alternativeName>
        <fullName evidence="10">L-glutamine--D-fructose-6-phosphate amidotransferase</fullName>
    </alternativeName>
</protein>
<feature type="active site" description="Nucleophile; for GATase activity" evidence="10">
    <location>
        <position position="2"/>
    </location>
</feature>
<proteinExistence type="inferred from homology"/>
<dbReference type="FunFam" id="3.60.20.10:FF:000006">
    <property type="entry name" value="Glutamine--fructose-6-phosphate aminotransferase [isomerizing]"/>
    <property type="match status" value="1"/>
</dbReference>
<evidence type="ECO:0000259" key="11">
    <source>
        <dbReference type="PROSITE" id="PS51278"/>
    </source>
</evidence>
<gene>
    <name evidence="10" type="primary">glmS</name>
    <name evidence="13" type="ORF">2002</name>
</gene>
<evidence type="ECO:0000259" key="12">
    <source>
        <dbReference type="PROSITE" id="PS51464"/>
    </source>
</evidence>
<dbReference type="PROSITE" id="PS51278">
    <property type="entry name" value="GATASE_TYPE_2"/>
    <property type="match status" value="1"/>
</dbReference>
<dbReference type="InterPro" id="IPR047084">
    <property type="entry name" value="GFAT_N"/>
</dbReference>
<feature type="active site" description="For Fru-6P isomerization activity" evidence="10">
    <location>
        <position position="600"/>
    </location>
</feature>
<dbReference type="EC" id="2.6.1.16" evidence="3 10"/>
<evidence type="ECO:0000256" key="5">
    <source>
        <dbReference type="ARBA" id="ARBA00022490"/>
    </source>
</evidence>
<evidence type="ECO:0000313" key="14">
    <source>
        <dbReference type="Proteomes" id="UP000045545"/>
    </source>
</evidence>
<evidence type="ECO:0000256" key="7">
    <source>
        <dbReference type="ARBA" id="ARBA00022679"/>
    </source>
</evidence>
<reference evidence="13" key="1">
    <citation type="submission" date="2015-03" db="EMBL/GenBank/DDBJ databases">
        <authorList>
            <person name="Murphy D."/>
        </authorList>
    </citation>
    <scope>NUCLEOTIDE SEQUENCE [LARGE SCALE GENOMIC DNA]</scope>
    <source>
        <strain evidence="13">OL-4</strain>
    </source>
</reference>
<dbReference type="RefSeq" id="WP_046498393.1">
    <property type="nucleotide sequence ID" value="NZ_CGIH01000032.1"/>
</dbReference>
<organism evidence="13 14">
    <name type="scientific">Syntrophomonas zehnderi OL-4</name>
    <dbReference type="NCBI Taxonomy" id="690567"/>
    <lineage>
        <taxon>Bacteria</taxon>
        <taxon>Bacillati</taxon>
        <taxon>Bacillota</taxon>
        <taxon>Clostridia</taxon>
        <taxon>Eubacteriales</taxon>
        <taxon>Syntrophomonadaceae</taxon>
        <taxon>Syntrophomonas</taxon>
    </lineage>
</organism>
<comment type="function">
    <text evidence="10">Catalyzes the first step in hexosamine metabolism, converting fructose-6P into glucosamine-6P using glutamine as a nitrogen source.</text>
</comment>
<feature type="initiator methionine" description="Removed" evidence="10">
    <location>
        <position position="1"/>
    </location>
</feature>
<dbReference type="STRING" id="690567.2002"/>
<dbReference type="InterPro" id="IPR005855">
    <property type="entry name" value="GFAT"/>
</dbReference>
<dbReference type="Gene3D" id="3.60.20.10">
    <property type="entry name" value="Glutamine Phosphoribosylpyrophosphate, subunit 1, domain 1"/>
    <property type="match status" value="1"/>
</dbReference>
<dbReference type="GO" id="GO:0006047">
    <property type="term" value="P:UDP-N-acetylglucosamine metabolic process"/>
    <property type="evidence" value="ECO:0007669"/>
    <property type="project" value="TreeGrafter"/>
</dbReference>
<evidence type="ECO:0000256" key="1">
    <source>
        <dbReference type="ARBA" id="ARBA00001031"/>
    </source>
</evidence>
<dbReference type="InterPro" id="IPR035490">
    <property type="entry name" value="GlmS/FrlB_SIS"/>
</dbReference>
<feature type="domain" description="SIS" evidence="12">
    <location>
        <begin position="282"/>
        <end position="421"/>
    </location>
</feature>
<dbReference type="Pfam" id="PF01380">
    <property type="entry name" value="SIS"/>
    <property type="match status" value="2"/>
</dbReference>
<keyword evidence="7 10" id="KW-0808">Transferase</keyword>
<evidence type="ECO:0000256" key="3">
    <source>
        <dbReference type="ARBA" id="ARBA00012916"/>
    </source>
</evidence>
<evidence type="ECO:0000256" key="10">
    <source>
        <dbReference type="HAMAP-Rule" id="MF_00164"/>
    </source>
</evidence>
<keyword evidence="6 10" id="KW-0032">Aminotransferase</keyword>
<dbReference type="SUPFAM" id="SSF53697">
    <property type="entry name" value="SIS domain"/>
    <property type="match status" value="1"/>
</dbReference>
<dbReference type="InterPro" id="IPR017932">
    <property type="entry name" value="GATase_2_dom"/>
</dbReference>
<dbReference type="PROSITE" id="PS51464">
    <property type="entry name" value="SIS"/>
    <property type="match status" value="2"/>
</dbReference>
<evidence type="ECO:0000256" key="8">
    <source>
        <dbReference type="ARBA" id="ARBA00022737"/>
    </source>
</evidence>
<dbReference type="FunFam" id="3.40.50.10490:FF:000001">
    <property type="entry name" value="Glutamine--fructose-6-phosphate aminotransferase [isomerizing]"/>
    <property type="match status" value="1"/>
</dbReference>
<comment type="subunit">
    <text evidence="10">Homodimer.</text>
</comment>
<feature type="domain" description="SIS" evidence="12">
    <location>
        <begin position="454"/>
        <end position="595"/>
    </location>
</feature>
<dbReference type="GO" id="GO:0006002">
    <property type="term" value="P:fructose 6-phosphate metabolic process"/>
    <property type="evidence" value="ECO:0007669"/>
    <property type="project" value="TreeGrafter"/>
</dbReference>
<dbReference type="InterPro" id="IPR029055">
    <property type="entry name" value="Ntn_hydrolases_N"/>
</dbReference>
<comment type="catalytic activity">
    <reaction evidence="1 10">
        <text>D-fructose 6-phosphate + L-glutamine = D-glucosamine 6-phosphate + L-glutamate</text>
        <dbReference type="Rhea" id="RHEA:13237"/>
        <dbReference type="ChEBI" id="CHEBI:29985"/>
        <dbReference type="ChEBI" id="CHEBI:58359"/>
        <dbReference type="ChEBI" id="CHEBI:58725"/>
        <dbReference type="ChEBI" id="CHEBI:61527"/>
        <dbReference type="EC" id="2.6.1.16"/>
    </reaction>
</comment>
<evidence type="ECO:0000256" key="6">
    <source>
        <dbReference type="ARBA" id="ARBA00022576"/>
    </source>
</evidence>
<dbReference type="PANTHER" id="PTHR10937:SF0">
    <property type="entry name" value="GLUTAMINE--FRUCTOSE-6-PHOSPHATE TRANSAMINASE (ISOMERIZING)"/>
    <property type="match status" value="1"/>
</dbReference>
<dbReference type="CDD" id="cd05008">
    <property type="entry name" value="SIS_GlmS_GlmD_1"/>
    <property type="match status" value="1"/>
</dbReference>
<dbReference type="HAMAP" id="MF_00164">
    <property type="entry name" value="GlmS"/>
    <property type="match status" value="1"/>
</dbReference>
<dbReference type="FunFam" id="3.40.50.10490:FF:000022">
    <property type="entry name" value="Glutamine--fructose-6-phosphate aminotransferase [isomerizing]"/>
    <property type="match status" value="1"/>
</dbReference>
<dbReference type="OrthoDB" id="106547at2"/>
<keyword evidence="14" id="KW-1185">Reference proteome</keyword>
<dbReference type="Gene3D" id="3.40.50.10490">
    <property type="entry name" value="Glucose-6-phosphate isomerase like protein, domain 1"/>
    <property type="match status" value="2"/>
</dbReference>
<dbReference type="Pfam" id="PF13522">
    <property type="entry name" value="GATase_6"/>
    <property type="match status" value="1"/>
</dbReference>
<keyword evidence="9" id="KW-0315">Glutamine amidotransferase</keyword>
<dbReference type="AlphaFoldDB" id="A0A0E4C937"/>
<sequence>MCGIMGYIGDGPAVPVIINGLSKLEYRGYDSAGLAVYQEHSLQISKKKGRLNELVEAMGDYPPTGLAIGHTRWATHGIPSDMNAHPHIDCSGRIALVHNGIIENYAGLRKELMLKGHDFVSETDTEVIAHLIEEYYQESLEEAVRESLKHLQGSFAIAVISAEEPDKIIAAKKDSPMVVGLGENENYLASDIPAILGKTNRVYIIEDREFVVLQKDMVSITDFDGRPIKKELFPINWDPIAAEKNGYDHFMLKEIHEQPAALRETLRGNIKDQVADLAHFNIDDIFADVKKIYIVACGTAYHAGLVGRWAIEKLARIPVETEIASEFRYRDVLWHPQSLMIVISQSGETADTMAVLREAKRNGIRVLAVTNVVGSAVSREADRVIYTHAGPEIAVASTKAYSTQLLIMYLLALHLARVRGTMPLNELKELTGELARIDGLAEKVFEQQNRIKEMAARHKDVQNTFFLGRGFDYAVAMEGALKLKEISYIHAEAYAAGELKHGPLALIYEGVPVLALITQDHLVEKTMSNIREVKARGAIVIAICKANLQESCQECDEQIILPDVNPILAPIVGVIPLQIFAYYMAIFRGADVDKPRNLAKSVTVE</sequence>
<comment type="subcellular location">
    <subcellularLocation>
        <location evidence="2 10">Cytoplasm</location>
    </subcellularLocation>
</comment>
<dbReference type="GO" id="GO:0005975">
    <property type="term" value="P:carbohydrate metabolic process"/>
    <property type="evidence" value="ECO:0007669"/>
    <property type="project" value="UniProtKB-UniRule"/>
</dbReference>